<dbReference type="AlphaFoldDB" id="A0A1Y2MYU8"/>
<feature type="transmembrane region" description="Helical" evidence="9">
    <location>
        <begin position="143"/>
        <end position="166"/>
    </location>
</feature>
<dbReference type="STRING" id="2074.BG845_02753"/>
<evidence type="ECO:0000256" key="3">
    <source>
        <dbReference type="ARBA" id="ARBA00022553"/>
    </source>
</evidence>
<keyword evidence="9" id="KW-0812">Transmembrane</keyword>
<dbReference type="RefSeq" id="WP_197719787.1">
    <property type="nucleotide sequence ID" value="NZ_AP018920.1"/>
</dbReference>
<keyword evidence="8" id="KW-0902">Two-component regulatory system</keyword>
<feature type="transmembrane region" description="Helical" evidence="9">
    <location>
        <begin position="41"/>
        <end position="63"/>
    </location>
</feature>
<dbReference type="InterPro" id="IPR050482">
    <property type="entry name" value="Sensor_HK_TwoCompSys"/>
</dbReference>
<protein>
    <recommendedName>
        <fullName evidence="2">histidine kinase</fullName>
        <ecNumber evidence="2">2.7.13.3</ecNumber>
    </recommendedName>
</protein>
<evidence type="ECO:0000256" key="8">
    <source>
        <dbReference type="ARBA" id="ARBA00023012"/>
    </source>
</evidence>
<dbReference type="PANTHER" id="PTHR24421">
    <property type="entry name" value="NITRATE/NITRITE SENSOR PROTEIN NARX-RELATED"/>
    <property type="match status" value="1"/>
</dbReference>
<dbReference type="SUPFAM" id="SSF55874">
    <property type="entry name" value="ATPase domain of HSP90 chaperone/DNA topoisomerase II/histidine kinase"/>
    <property type="match status" value="1"/>
</dbReference>
<organism evidence="11 12">
    <name type="scientific">Pseudonocardia autotrophica</name>
    <name type="common">Amycolata autotrophica</name>
    <name type="synonym">Nocardia autotrophica</name>
    <dbReference type="NCBI Taxonomy" id="2074"/>
    <lineage>
        <taxon>Bacteria</taxon>
        <taxon>Bacillati</taxon>
        <taxon>Actinomycetota</taxon>
        <taxon>Actinomycetes</taxon>
        <taxon>Pseudonocardiales</taxon>
        <taxon>Pseudonocardiaceae</taxon>
        <taxon>Pseudonocardia</taxon>
    </lineage>
</organism>
<evidence type="ECO:0000256" key="9">
    <source>
        <dbReference type="SAM" id="Phobius"/>
    </source>
</evidence>
<evidence type="ECO:0000256" key="4">
    <source>
        <dbReference type="ARBA" id="ARBA00022679"/>
    </source>
</evidence>
<gene>
    <name evidence="11" type="primary">desK_3</name>
    <name evidence="11" type="ORF">BG845_02753</name>
</gene>
<dbReference type="GO" id="GO:0046983">
    <property type="term" value="F:protein dimerization activity"/>
    <property type="evidence" value="ECO:0007669"/>
    <property type="project" value="InterPro"/>
</dbReference>
<dbReference type="InterPro" id="IPR036890">
    <property type="entry name" value="HATPase_C_sf"/>
</dbReference>
<evidence type="ECO:0000259" key="10">
    <source>
        <dbReference type="Pfam" id="PF07730"/>
    </source>
</evidence>
<dbReference type="EC" id="2.7.13.3" evidence="2"/>
<dbReference type="EMBL" id="MIGB01000013">
    <property type="protein sequence ID" value="OSY40350.1"/>
    <property type="molecule type" value="Genomic_DNA"/>
</dbReference>
<keyword evidence="6 11" id="KW-0418">Kinase</keyword>
<evidence type="ECO:0000256" key="5">
    <source>
        <dbReference type="ARBA" id="ARBA00022741"/>
    </source>
</evidence>
<evidence type="ECO:0000313" key="12">
    <source>
        <dbReference type="Proteomes" id="UP000194360"/>
    </source>
</evidence>
<dbReference type="InterPro" id="IPR011712">
    <property type="entry name" value="Sig_transdc_His_kin_sub3_dim/P"/>
</dbReference>
<dbReference type="Gene3D" id="3.30.565.10">
    <property type="entry name" value="Histidine kinase-like ATPase, C-terminal domain"/>
    <property type="match status" value="1"/>
</dbReference>
<dbReference type="Proteomes" id="UP000194360">
    <property type="component" value="Unassembled WGS sequence"/>
</dbReference>
<evidence type="ECO:0000256" key="2">
    <source>
        <dbReference type="ARBA" id="ARBA00012438"/>
    </source>
</evidence>
<dbReference type="CDD" id="cd16917">
    <property type="entry name" value="HATPase_UhpB-NarQ-NarX-like"/>
    <property type="match status" value="1"/>
</dbReference>
<sequence length="401" mass="40514">MTAGRAARRALHVLLGAVVLLPYAGLAWLLAGIVASGVGPVAVTLLVGPAVLVGAGVLVLPGVRELATAAARTLLDPAPGELPEPAPAPGAGGRVRAAGWLLFCVVCGTLGAATVLLVIPQSVGLLSAPWQPLPGLPTGADAWWTPVAGLALLPVAVVVPVLLGGLQARLAPRMLGPTPAERLAAELLRTRERADRQAGRARLARELHDSVGHALTVTTLQAGAAATVLDSDPAFVRRALESIAETGRAALDDLDHVLGVLRDDEGGGPASSAPVRDLDALDGLLAGARTAGMDLSAEVDSVAGIPATVSRELYRLAQEALTNALRHADPGPVELCLRRGPDGVELRVVNPAGGQGPGTRQGRGLAGAAERVALLGGTLSAAPHGGRWVLRASLPVQGGAR</sequence>
<dbReference type="Pfam" id="PF07730">
    <property type="entry name" value="HisKA_3"/>
    <property type="match status" value="1"/>
</dbReference>
<feature type="transmembrane region" description="Helical" evidence="9">
    <location>
        <begin position="12"/>
        <end position="35"/>
    </location>
</feature>
<keyword evidence="5" id="KW-0547">Nucleotide-binding</keyword>
<dbReference type="GO" id="GO:0000155">
    <property type="term" value="F:phosphorelay sensor kinase activity"/>
    <property type="evidence" value="ECO:0007669"/>
    <property type="project" value="InterPro"/>
</dbReference>
<feature type="domain" description="Signal transduction histidine kinase subgroup 3 dimerisation and phosphoacceptor" evidence="10">
    <location>
        <begin position="200"/>
        <end position="264"/>
    </location>
</feature>
<dbReference type="GO" id="GO:0016020">
    <property type="term" value="C:membrane"/>
    <property type="evidence" value="ECO:0007669"/>
    <property type="project" value="InterPro"/>
</dbReference>
<keyword evidence="12" id="KW-1185">Reference proteome</keyword>
<feature type="transmembrane region" description="Helical" evidence="9">
    <location>
        <begin position="100"/>
        <end position="123"/>
    </location>
</feature>
<keyword evidence="4 11" id="KW-0808">Transferase</keyword>
<dbReference type="Gene3D" id="1.20.5.1930">
    <property type="match status" value="1"/>
</dbReference>
<evidence type="ECO:0000313" key="11">
    <source>
        <dbReference type="EMBL" id="OSY40350.1"/>
    </source>
</evidence>
<proteinExistence type="predicted"/>
<comment type="caution">
    <text evidence="11">The sequence shown here is derived from an EMBL/GenBank/DDBJ whole genome shotgun (WGS) entry which is preliminary data.</text>
</comment>
<evidence type="ECO:0000256" key="7">
    <source>
        <dbReference type="ARBA" id="ARBA00022840"/>
    </source>
</evidence>
<dbReference type="GO" id="GO:0005524">
    <property type="term" value="F:ATP binding"/>
    <property type="evidence" value="ECO:0007669"/>
    <property type="project" value="UniProtKB-KW"/>
</dbReference>
<name>A0A1Y2MYU8_PSEAH</name>
<accession>A0A1Y2MYU8</accession>
<dbReference type="PANTHER" id="PTHR24421:SF10">
    <property type="entry name" value="NITRATE_NITRITE SENSOR PROTEIN NARQ"/>
    <property type="match status" value="1"/>
</dbReference>
<keyword evidence="3" id="KW-0597">Phosphoprotein</keyword>
<evidence type="ECO:0000256" key="1">
    <source>
        <dbReference type="ARBA" id="ARBA00000085"/>
    </source>
</evidence>
<keyword evidence="9" id="KW-0472">Membrane</keyword>
<reference evidence="11 12" key="1">
    <citation type="submission" date="2016-09" db="EMBL/GenBank/DDBJ databases">
        <title>Pseudonocardia autotrophica DSM535, a candidate organism with high potential of specific P450 cytochromes.</title>
        <authorList>
            <person name="Grumaz C."/>
            <person name="Vainshtein Y."/>
            <person name="Kirstahler P."/>
            <person name="Sohn K."/>
        </authorList>
    </citation>
    <scope>NUCLEOTIDE SEQUENCE [LARGE SCALE GENOMIC DNA]</scope>
    <source>
        <strain evidence="11 12">DSM 535</strain>
    </source>
</reference>
<comment type="catalytic activity">
    <reaction evidence="1">
        <text>ATP + protein L-histidine = ADP + protein N-phospho-L-histidine.</text>
        <dbReference type="EC" id="2.7.13.3"/>
    </reaction>
</comment>
<keyword evidence="9" id="KW-1133">Transmembrane helix</keyword>
<evidence type="ECO:0000256" key="6">
    <source>
        <dbReference type="ARBA" id="ARBA00022777"/>
    </source>
</evidence>
<keyword evidence="7" id="KW-0067">ATP-binding</keyword>